<organism evidence="1 2">
    <name type="scientific">Nitrosomonas cryotolerans ATCC 49181</name>
    <dbReference type="NCBI Taxonomy" id="1131553"/>
    <lineage>
        <taxon>Bacteria</taxon>
        <taxon>Pseudomonadati</taxon>
        <taxon>Pseudomonadota</taxon>
        <taxon>Betaproteobacteria</taxon>
        <taxon>Nitrosomonadales</taxon>
        <taxon>Nitrosomonadaceae</taxon>
        <taxon>Nitrosomonas</taxon>
    </lineage>
</organism>
<reference evidence="1 2" key="1">
    <citation type="submission" date="2016-12" db="EMBL/GenBank/DDBJ databases">
        <authorList>
            <person name="Song W.-J."/>
            <person name="Kurnit D.M."/>
        </authorList>
    </citation>
    <scope>NUCLEOTIDE SEQUENCE [LARGE SCALE GENOMIC DNA]</scope>
    <source>
        <strain evidence="1 2">ATCC 49181</strain>
    </source>
</reference>
<name>A0A1N6F5Y6_9PROT</name>
<gene>
    <name evidence="1" type="ORF">SAMN02743940_0106</name>
</gene>
<dbReference type="STRING" id="44575.SAMN05216419_10422"/>
<evidence type="ECO:0000313" key="1">
    <source>
        <dbReference type="EMBL" id="SIN90659.1"/>
    </source>
</evidence>
<sequence>MLIIKRIRFPIEVILVYIHWYAVYPLSYRHLEEMMKERGVTVDHSTEVFAKISHGVRQVKYLNNIVEQDHRSMKRMTKQTLRFKSFQSAKKHLG</sequence>
<protein>
    <submittedName>
        <fullName evidence="1">DDE domain-containing protein</fullName>
    </submittedName>
</protein>
<keyword evidence="2" id="KW-1185">Reference proteome</keyword>
<dbReference type="PANTHER" id="PTHR35528:SF3">
    <property type="entry name" value="BLL1675 PROTEIN"/>
    <property type="match status" value="1"/>
</dbReference>
<dbReference type="EMBL" id="FSRO01000001">
    <property type="protein sequence ID" value="SIN90659.1"/>
    <property type="molecule type" value="Genomic_DNA"/>
</dbReference>
<accession>A0A1N6F5Y6</accession>
<dbReference type="InterPro" id="IPR052183">
    <property type="entry name" value="IS_Transposase"/>
</dbReference>
<dbReference type="PANTHER" id="PTHR35528">
    <property type="entry name" value="BLL1675 PROTEIN"/>
    <property type="match status" value="1"/>
</dbReference>
<dbReference type="Proteomes" id="UP000185062">
    <property type="component" value="Unassembled WGS sequence"/>
</dbReference>
<evidence type="ECO:0000313" key="2">
    <source>
        <dbReference type="Proteomes" id="UP000185062"/>
    </source>
</evidence>
<proteinExistence type="predicted"/>
<dbReference type="AlphaFoldDB" id="A0A1N6F5Y6"/>